<evidence type="ECO:0000313" key="3">
    <source>
        <dbReference type="Proteomes" id="UP001445076"/>
    </source>
</evidence>
<dbReference type="GO" id="GO:0005886">
    <property type="term" value="C:plasma membrane"/>
    <property type="evidence" value="ECO:0007669"/>
    <property type="project" value="TreeGrafter"/>
</dbReference>
<dbReference type="GO" id="GO:0071277">
    <property type="term" value="P:cellular response to calcium ion"/>
    <property type="evidence" value="ECO:0007669"/>
    <property type="project" value="TreeGrafter"/>
</dbReference>
<evidence type="ECO:0000259" key="1">
    <source>
        <dbReference type="PROSITE" id="PS50234"/>
    </source>
</evidence>
<dbReference type="PANTHER" id="PTHR10857:SF106">
    <property type="entry name" value="C2 DOMAIN-CONTAINING PROTEIN"/>
    <property type="match status" value="1"/>
</dbReference>
<dbReference type="SUPFAM" id="SSF53300">
    <property type="entry name" value="vWA-like"/>
    <property type="match status" value="1"/>
</dbReference>
<dbReference type="SMART" id="SM00327">
    <property type="entry name" value="VWA"/>
    <property type="match status" value="1"/>
</dbReference>
<dbReference type="GO" id="GO:0005544">
    <property type="term" value="F:calcium-dependent phospholipid binding"/>
    <property type="evidence" value="ECO:0007669"/>
    <property type="project" value="InterPro"/>
</dbReference>
<name>A0AAW0VW43_CHEQU</name>
<dbReference type="PROSITE" id="PS50234">
    <property type="entry name" value="VWFA"/>
    <property type="match status" value="1"/>
</dbReference>
<dbReference type="InterPro" id="IPR002035">
    <property type="entry name" value="VWF_A"/>
</dbReference>
<proteinExistence type="predicted"/>
<organism evidence="2 3">
    <name type="scientific">Cherax quadricarinatus</name>
    <name type="common">Australian red claw crayfish</name>
    <dbReference type="NCBI Taxonomy" id="27406"/>
    <lineage>
        <taxon>Eukaryota</taxon>
        <taxon>Metazoa</taxon>
        <taxon>Ecdysozoa</taxon>
        <taxon>Arthropoda</taxon>
        <taxon>Crustacea</taxon>
        <taxon>Multicrustacea</taxon>
        <taxon>Malacostraca</taxon>
        <taxon>Eumalacostraca</taxon>
        <taxon>Eucarida</taxon>
        <taxon>Decapoda</taxon>
        <taxon>Pleocyemata</taxon>
        <taxon>Astacidea</taxon>
        <taxon>Parastacoidea</taxon>
        <taxon>Parastacidae</taxon>
        <taxon>Cherax</taxon>
    </lineage>
</organism>
<protein>
    <recommendedName>
        <fullName evidence="1">VWFA domain-containing protein</fullName>
    </recommendedName>
</protein>
<sequence>MEINAFIGIDFTASNGNPQTPQSLHFINPAVPNQYAQAIQAVGQIIEDYDTDKHFPVLGFGARMPPDYTQVSHEFFVNGDPSNPYCHRVQGVLEAYYACVSRVQLYGPTNFAPIINHVARFACSNKAGDKYFILLILTDGIITDMAHTKEAIVNASALPLSIIIVGIGGAEFDSMEELDGDVVRLSSHGRYAARDIVQFVPFRDFLMRNGDPLTAGLRLAREVLAEIPTQVLSYMKANNIIPQPPKINDALLPADLT</sequence>
<gene>
    <name evidence="2" type="ORF">OTU49_012870</name>
</gene>
<dbReference type="AlphaFoldDB" id="A0AAW0VW43"/>
<reference evidence="2 3" key="1">
    <citation type="journal article" date="2024" name="BMC Genomics">
        <title>Genome assembly of redclaw crayfish (Cherax quadricarinatus) provides insights into its immune adaptation and hypoxia tolerance.</title>
        <authorList>
            <person name="Liu Z."/>
            <person name="Zheng J."/>
            <person name="Li H."/>
            <person name="Fang K."/>
            <person name="Wang S."/>
            <person name="He J."/>
            <person name="Zhou D."/>
            <person name="Weng S."/>
            <person name="Chi M."/>
            <person name="Gu Z."/>
            <person name="He J."/>
            <person name="Li F."/>
            <person name="Wang M."/>
        </authorList>
    </citation>
    <scope>NUCLEOTIDE SEQUENCE [LARGE SCALE GENOMIC DNA]</scope>
    <source>
        <strain evidence="2">ZL_2023a</strain>
    </source>
</reference>
<dbReference type="Proteomes" id="UP001445076">
    <property type="component" value="Unassembled WGS sequence"/>
</dbReference>
<dbReference type="InterPro" id="IPR045052">
    <property type="entry name" value="Copine"/>
</dbReference>
<dbReference type="PANTHER" id="PTHR10857">
    <property type="entry name" value="COPINE"/>
    <property type="match status" value="1"/>
</dbReference>
<evidence type="ECO:0000313" key="2">
    <source>
        <dbReference type="EMBL" id="KAK8721232.1"/>
    </source>
</evidence>
<dbReference type="Pfam" id="PF07002">
    <property type="entry name" value="Copine"/>
    <property type="match status" value="1"/>
</dbReference>
<feature type="domain" description="VWFA" evidence="1">
    <location>
        <begin position="4"/>
        <end position="179"/>
    </location>
</feature>
<dbReference type="InterPro" id="IPR036465">
    <property type="entry name" value="vWFA_dom_sf"/>
</dbReference>
<dbReference type="EMBL" id="JARKIK010000113">
    <property type="protein sequence ID" value="KAK8721232.1"/>
    <property type="molecule type" value="Genomic_DNA"/>
</dbReference>
<dbReference type="InterPro" id="IPR010734">
    <property type="entry name" value="Copine_C"/>
</dbReference>
<accession>A0AAW0VW43</accession>
<dbReference type="GO" id="GO:0032991">
    <property type="term" value="C:protein-containing complex"/>
    <property type="evidence" value="ECO:0007669"/>
    <property type="project" value="UniProtKB-ARBA"/>
</dbReference>
<comment type="caution">
    <text evidence="2">The sequence shown here is derived from an EMBL/GenBank/DDBJ whole genome shotgun (WGS) entry which is preliminary data.</text>
</comment>
<keyword evidence="3" id="KW-1185">Reference proteome</keyword>